<dbReference type="Proteomes" id="UP000002168">
    <property type="component" value="Chromosome"/>
</dbReference>
<dbReference type="HOGENOM" id="CLU_052638_0_0_6"/>
<organism evidence="2 3">
    <name type="scientific">Shewanella woodyi (strain ATCC 51908 / MS32)</name>
    <dbReference type="NCBI Taxonomy" id="392500"/>
    <lineage>
        <taxon>Bacteria</taxon>
        <taxon>Pseudomonadati</taxon>
        <taxon>Pseudomonadota</taxon>
        <taxon>Gammaproteobacteria</taxon>
        <taxon>Alteromonadales</taxon>
        <taxon>Shewanellaceae</taxon>
        <taxon>Shewanella</taxon>
    </lineage>
</organism>
<sequence length="305" mass="34741">MKLIAFRALQGDSFLLQSGDTNILVDAGMPNTFGQISAALSGRSLTAVFISHVDYDHLGALFNLIKEAPILVKHSVFYMNTPHLATEYQGEEVGFKHGDSLQELLIKCNKSFQPLSKGRILDFKDIEIEVLWPTPSINEELYKNWNSSKILEENQYTYLKRQQNNGDIINKSSLVLLLSYKDNSILFLGDSHPETICKSLMDKGYSNTSPLKLDLLKLSHHGSKHNTSIELLRLIRCDNFYISTNGGKYGHPDKELIELIQSYAVESKKIINVYLNYDIEIDIKEKCTIELTMLKFKNQNELEFI</sequence>
<keyword evidence="3" id="KW-1185">Reference proteome</keyword>
<name>B1KGD9_SHEWM</name>
<gene>
    <name evidence="2" type="ordered locus">Swoo_4020</name>
</gene>
<dbReference type="PANTHER" id="PTHR30619:SF1">
    <property type="entry name" value="RECOMBINATION PROTEIN 2"/>
    <property type="match status" value="1"/>
</dbReference>
<dbReference type="KEGG" id="swd:Swoo_4020"/>
<evidence type="ECO:0000259" key="1">
    <source>
        <dbReference type="SMART" id="SM00849"/>
    </source>
</evidence>
<dbReference type="STRING" id="392500.Swoo_4020"/>
<evidence type="ECO:0000313" key="3">
    <source>
        <dbReference type="Proteomes" id="UP000002168"/>
    </source>
</evidence>
<evidence type="ECO:0000313" key="2">
    <source>
        <dbReference type="EMBL" id="ACA88276.1"/>
    </source>
</evidence>
<dbReference type="eggNOG" id="COG2333">
    <property type="taxonomic scope" value="Bacteria"/>
</dbReference>
<dbReference type="InterPro" id="IPR036866">
    <property type="entry name" value="RibonucZ/Hydroxyglut_hydro"/>
</dbReference>
<accession>B1KGD9</accession>
<dbReference type="InterPro" id="IPR001279">
    <property type="entry name" value="Metallo-B-lactamas"/>
</dbReference>
<dbReference type="AlphaFoldDB" id="B1KGD9"/>
<reference evidence="2 3" key="1">
    <citation type="submission" date="2008-02" db="EMBL/GenBank/DDBJ databases">
        <title>Complete sequence of Shewanella woodyi ATCC 51908.</title>
        <authorList>
            <consortium name="US DOE Joint Genome Institute"/>
            <person name="Copeland A."/>
            <person name="Lucas S."/>
            <person name="Lapidus A."/>
            <person name="Glavina del Rio T."/>
            <person name="Dalin E."/>
            <person name="Tice H."/>
            <person name="Bruce D."/>
            <person name="Goodwin L."/>
            <person name="Pitluck S."/>
            <person name="Sims D."/>
            <person name="Brettin T."/>
            <person name="Detter J.C."/>
            <person name="Han C."/>
            <person name="Kuske C.R."/>
            <person name="Schmutz J."/>
            <person name="Larimer F."/>
            <person name="Land M."/>
            <person name="Hauser L."/>
            <person name="Kyrpides N."/>
            <person name="Lykidis A."/>
            <person name="Zhao J.-S."/>
            <person name="Richardson P."/>
        </authorList>
    </citation>
    <scope>NUCLEOTIDE SEQUENCE [LARGE SCALE GENOMIC DNA]</scope>
    <source>
        <strain evidence="3">ATCC 51908 / MS32</strain>
    </source>
</reference>
<dbReference type="Gene3D" id="3.60.15.10">
    <property type="entry name" value="Ribonuclease Z/Hydroxyacylglutathione hydrolase-like"/>
    <property type="match status" value="1"/>
</dbReference>
<protein>
    <submittedName>
        <fullName evidence="2">Beta-lactamase domain protein</fullName>
    </submittedName>
</protein>
<proteinExistence type="predicted"/>
<dbReference type="RefSeq" id="WP_012326605.1">
    <property type="nucleotide sequence ID" value="NC_010506.1"/>
</dbReference>
<dbReference type="SUPFAM" id="SSF56281">
    <property type="entry name" value="Metallo-hydrolase/oxidoreductase"/>
    <property type="match status" value="1"/>
</dbReference>
<dbReference type="InterPro" id="IPR052159">
    <property type="entry name" value="Competence_DNA_uptake"/>
</dbReference>
<dbReference type="Pfam" id="PF00753">
    <property type="entry name" value="Lactamase_B"/>
    <property type="match status" value="1"/>
</dbReference>
<dbReference type="EMBL" id="CP000961">
    <property type="protein sequence ID" value="ACA88276.1"/>
    <property type="molecule type" value="Genomic_DNA"/>
</dbReference>
<feature type="domain" description="Metallo-beta-lactamase" evidence="1">
    <location>
        <begin position="10"/>
        <end position="229"/>
    </location>
</feature>
<dbReference type="PANTHER" id="PTHR30619">
    <property type="entry name" value="DNA INTERNALIZATION/COMPETENCE PROTEIN COMEC/REC2"/>
    <property type="match status" value="1"/>
</dbReference>
<dbReference type="SMART" id="SM00849">
    <property type="entry name" value="Lactamase_B"/>
    <property type="match status" value="1"/>
</dbReference>